<protein>
    <submittedName>
        <fullName evidence="1">Uncharacterized protein</fullName>
    </submittedName>
</protein>
<dbReference type="AlphaFoldDB" id="A0A0D7ATL8"/>
<sequence>MSSAYLPRKRRRLSSPKFCITRHTDGYVESLEQRLAVMEAQVQQVCPLLIDFQPFPAAGK</sequence>
<name>A0A0D7ATL8_9AGAR</name>
<dbReference type="EMBL" id="KN881389">
    <property type="protein sequence ID" value="KIY60661.1"/>
    <property type="molecule type" value="Genomic_DNA"/>
</dbReference>
<accession>A0A0D7ATL8</accession>
<organism evidence="1 2">
    <name type="scientific">Cylindrobasidium torrendii FP15055 ss-10</name>
    <dbReference type="NCBI Taxonomy" id="1314674"/>
    <lineage>
        <taxon>Eukaryota</taxon>
        <taxon>Fungi</taxon>
        <taxon>Dikarya</taxon>
        <taxon>Basidiomycota</taxon>
        <taxon>Agaricomycotina</taxon>
        <taxon>Agaricomycetes</taxon>
        <taxon>Agaricomycetidae</taxon>
        <taxon>Agaricales</taxon>
        <taxon>Marasmiineae</taxon>
        <taxon>Physalacriaceae</taxon>
        <taxon>Cylindrobasidium</taxon>
    </lineage>
</organism>
<dbReference type="Proteomes" id="UP000054007">
    <property type="component" value="Unassembled WGS sequence"/>
</dbReference>
<gene>
    <name evidence="1" type="ORF">CYLTODRAFT_292640</name>
</gene>
<reference evidence="1 2" key="1">
    <citation type="journal article" date="2015" name="Fungal Genet. Biol.">
        <title>Evolution of novel wood decay mechanisms in Agaricales revealed by the genome sequences of Fistulina hepatica and Cylindrobasidium torrendii.</title>
        <authorList>
            <person name="Floudas D."/>
            <person name="Held B.W."/>
            <person name="Riley R."/>
            <person name="Nagy L.G."/>
            <person name="Koehler G."/>
            <person name="Ransdell A.S."/>
            <person name="Younus H."/>
            <person name="Chow J."/>
            <person name="Chiniquy J."/>
            <person name="Lipzen A."/>
            <person name="Tritt A."/>
            <person name="Sun H."/>
            <person name="Haridas S."/>
            <person name="LaButti K."/>
            <person name="Ohm R.A."/>
            <person name="Kues U."/>
            <person name="Blanchette R.A."/>
            <person name="Grigoriev I.V."/>
            <person name="Minto R.E."/>
            <person name="Hibbett D.S."/>
        </authorList>
    </citation>
    <scope>NUCLEOTIDE SEQUENCE [LARGE SCALE GENOMIC DNA]</scope>
    <source>
        <strain evidence="1 2">FP15055 ss-10</strain>
    </source>
</reference>
<keyword evidence="2" id="KW-1185">Reference proteome</keyword>
<evidence type="ECO:0000313" key="1">
    <source>
        <dbReference type="EMBL" id="KIY60661.1"/>
    </source>
</evidence>
<proteinExistence type="predicted"/>
<evidence type="ECO:0000313" key="2">
    <source>
        <dbReference type="Proteomes" id="UP000054007"/>
    </source>
</evidence>